<dbReference type="EMBL" id="CP136051">
    <property type="protein sequence ID" value="WOK09224.1"/>
    <property type="molecule type" value="Genomic_DNA"/>
</dbReference>
<keyword evidence="1" id="KW-1133">Transmembrane helix</keyword>
<keyword evidence="1" id="KW-0812">Transmembrane</keyword>
<accession>A0ABZ0IYL2</accession>
<proteinExistence type="predicted"/>
<keyword evidence="3" id="KW-1185">Reference proteome</keyword>
<reference evidence="2 3" key="1">
    <citation type="journal article" date="2023" name="Microbiol. Resour. Announc.">
        <title>Complete Genome Sequence of Imperialibacter roseus strain P4T.</title>
        <authorList>
            <person name="Tizabi D.R."/>
            <person name="Bachvaroff T."/>
            <person name="Hill R.T."/>
        </authorList>
    </citation>
    <scope>NUCLEOTIDE SEQUENCE [LARGE SCALE GENOMIC DNA]</scope>
    <source>
        <strain evidence="2 3">P4T</strain>
    </source>
</reference>
<evidence type="ECO:0000313" key="3">
    <source>
        <dbReference type="Proteomes" id="UP001302349"/>
    </source>
</evidence>
<name>A0ABZ0IYL2_9BACT</name>
<evidence type="ECO:0000313" key="2">
    <source>
        <dbReference type="EMBL" id="WOK09224.1"/>
    </source>
</evidence>
<organism evidence="2 3">
    <name type="scientific">Imperialibacter roseus</name>
    <dbReference type="NCBI Taxonomy" id="1324217"/>
    <lineage>
        <taxon>Bacteria</taxon>
        <taxon>Pseudomonadati</taxon>
        <taxon>Bacteroidota</taxon>
        <taxon>Cytophagia</taxon>
        <taxon>Cytophagales</taxon>
        <taxon>Flammeovirgaceae</taxon>
        <taxon>Imperialibacter</taxon>
    </lineage>
</organism>
<gene>
    <name evidence="2" type="ORF">RT717_11305</name>
</gene>
<dbReference type="RefSeq" id="WP_317491844.1">
    <property type="nucleotide sequence ID" value="NZ_CP136051.1"/>
</dbReference>
<sequence>MESDDINIKECLVEIENRLNWGPGEAWTTNDFKALSEKIHAATGTNLSVATLKRLWGTIDYQSKPTATTLNALAQYLGHENWKAYQYANSLPNEHNHTKHTSAEAKKGRPAGIIISLLVILPLGAWLLFYISNKDQEETKPLPDASLFSFSSKQAVSEGVPNSVIFDYDASPASATDTIYIQQSWDERLRQQVPYDKKVHTSIYYYPGYFQAKLVVNDSIVKQHPVYITSMGWLPLVEQEMVPVYFKVEDVIEGNGTLSLPIEKLTSNNIHLQPETPWTSYFYVKAFEGLQSDYLVFETELRNDFREGAGICQHTEVHLLLAGGALIVPLAIKGCISGLALYDVDGKVEDPTPLGVDFSDWVKVRYEVKDMAGRLFINDELAYDSLNLHFGPVDLVGLKFRFQGTGSVNYVKLWGKDEELIFEENF</sequence>
<evidence type="ECO:0000256" key="1">
    <source>
        <dbReference type="SAM" id="Phobius"/>
    </source>
</evidence>
<dbReference type="Proteomes" id="UP001302349">
    <property type="component" value="Chromosome"/>
</dbReference>
<protein>
    <submittedName>
        <fullName evidence="2">Uncharacterized protein</fullName>
    </submittedName>
</protein>
<keyword evidence="1" id="KW-0472">Membrane</keyword>
<feature type="transmembrane region" description="Helical" evidence="1">
    <location>
        <begin position="111"/>
        <end position="131"/>
    </location>
</feature>